<name>X0XTH7_9ZZZZ</name>
<dbReference type="FunFam" id="3.30.1360.40:FF:000001">
    <property type="entry name" value="Ribosome-recycling factor"/>
    <property type="match status" value="1"/>
</dbReference>
<dbReference type="GO" id="GO:0006412">
    <property type="term" value="P:translation"/>
    <property type="evidence" value="ECO:0007669"/>
    <property type="project" value="UniProtKB-KW"/>
</dbReference>
<organism evidence="4">
    <name type="scientific">marine sediment metagenome</name>
    <dbReference type="NCBI Taxonomy" id="412755"/>
    <lineage>
        <taxon>unclassified sequences</taxon>
        <taxon>metagenomes</taxon>
        <taxon>ecological metagenomes</taxon>
    </lineage>
</organism>
<dbReference type="AlphaFoldDB" id="X0XTH7"/>
<dbReference type="Pfam" id="PF01765">
    <property type="entry name" value="RRF"/>
    <property type="match status" value="1"/>
</dbReference>
<comment type="caution">
    <text evidence="4">The sequence shown here is derived from an EMBL/GenBank/DDBJ whole genome shotgun (WGS) entry which is preliminary data.</text>
</comment>
<dbReference type="Gene3D" id="1.10.132.20">
    <property type="entry name" value="Ribosome-recycling factor"/>
    <property type="match status" value="1"/>
</dbReference>
<sequence>MKDKIITETKHKMNQSVENTRHEFNTIRTGRASVALLDNIYIDYYGTRTLIKHSANISVPEARMIVIAPYEPKFLKEIETQIIKSDLGINPTNDGKSIRLAIPP</sequence>
<dbReference type="PANTHER" id="PTHR20982">
    <property type="entry name" value="RIBOSOME RECYCLING FACTOR"/>
    <property type="match status" value="1"/>
</dbReference>
<dbReference type="InterPro" id="IPR023584">
    <property type="entry name" value="Ribosome_recyc_fac_dom"/>
</dbReference>
<accession>X0XTH7</accession>
<reference evidence="4" key="1">
    <citation type="journal article" date="2014" name="Front. Microbiol.">
        <title>High frequency of phylogenetically diverse reductive dehalogenase-homologous genes in deep subseafloor sedimentary metagenomes.</title>
        <authorList>
            <person name="Kawai M."/>
            <person name="Futagami T."/>
            <person name="Toyoda A."/>
            <person name="Takaki Y."/>
            <person name="Nishi S."/>
            <person name="Hori S."/>
            <person name="Arai W."/>
            <person name="Tsubouchi T."/>
            <person name="Morono Y."/>
            <person name="Uchiyama I."/>
            <person name="Ito T."/>
            <person name="Fujiyama A."/>
            <person name="Inagaki F."/>
            <person name="Takami H."/>
        </authorList>
    </citation>
    <scope>NUCLEOTIDE SEQUENCE</scope>
    <source>
        <strain evidence="4">Expedition CK06-06</strain>
    </source>
</reference>
<gene>
    <name evidence="4" type="ORF">S01H1_64004</name>
</gene>
<proteinExistence type="inferred from homology"/>
<dbReference type="InterPro" id="IPR002661">
    <property type="entry name" value="Ribosome_recyc_fac"/>
</dbReference>
<feature type="domain" description="Ribosome recycling factor" evidence="3">
    <location>
        <begin position="21"/>
        <end position="104"/>
    </location>
</feature>
<dbReference type="SUPFAM" id="SSF55194">
    <property type="entry name" value="Ribosome recycling factor, RRF"/>
    <property type="match status" value="1"/>
</dbReference>
<protein>
    <recommendedName>
        <fullName evidence="3">Ribosome recycling factor domain-containing protein</fullName>
    </recommendedName>
</protein>
<comment type="similarity">
    <text evidence="1">Belongs to the RRF family.</text>
</comment>
<evidence type="ECO:0000259" key="3">
    <source>
        <dbReference type="Pfam" id="PF01765"/>
    </source>
</evidence>
<evidence type="ECO:0000256" key="1">
    <source>
        <dbReference type="ARBA" id="ARBA00005912"/>
    </source>
</evidence>
<keyword evidence="2" id="KW-0648">Protein biosynthesis</keyword>
<dbReference type="InterPro" id="IPR036191">
    <property type="entry name" value="RRF_sf"/>
</dbReference>
<dbReference type="EMBL" id="BARS01042160">
    <property type="protein sequence ID" value="GAG39943.1"/>
    <property type="molecule type" value="Genomic_DNA"/>
</dbReference>
<dbReference type="GO" id="GO:0043023">
    <property type="term" value="F:ribosomal large subunit binding"/>
    <property type="evidence" value="ECO:0007669"/>
    <property type="project" value="TreeGrafter"/>
</dbReference>
<evidence type="ECO:0000256" key="2">
    <source>
        <dbReference type="ARBA" id="ARBA00022917"/>
    </source>
</evidence>
<dbReference type="PANTHER" id="PTHR20982:SF3">
    <property type="entry name" value="MITOCHONDRIAL RIBOSOME RECYCLING FACTOR PSEUDO 1"/>
    <property type="match status" value="1"/>
</dbReference>
<dbReference type="Gene3D" id="3.30.1360.40">
    <property type="match status" value="1"/>
</dbReference>
<feature type="non-terminal residue" evidence="4">
    <location>
        <position position="104"/>
    </location>
</feature>
<evidence type="ECO:0000313" key="4">
    <source>
        <dbReference type="EMBL" id="GAG39943.1"/>
    </source>
</evidence>